<evidence type="ECO:0000256" key="2">
    <source>
        <dbReference type="ARBA" id="ARBA00022617"/>
    </source>
</evidence>
<keyword evidence="4" id="KW-0408">Iron</keyword>
<proteinExistence type="predicted"/>
<organism evidence="5 6">
    <name type="scientific">Stentor coeruleus</name>
    <dbReference type="NCBI Taxonomy" id="5963"/>
    <lineage>
        <taxon>Eukaryota</taxon>
        <taxon>Sar</taxon>
        <taxon>Alveolata</taxon>
        <taxon>Ciliophora</taxon>
        <taxon>Postciliodesmatophora</taxon>
        <taxon>Heterotrichea</taxon>
        <taxon>Heterotrichida</taxon>
        <taxon>Stentoridae</taxon>
        <taxon>Stentor</taxon>
    </lineage>
</organism>
<evidence type="ECO:0008006" key="7">
    <source>
        <dbReference type="Google" id="ProtNLM"/>
    </source>
</evidence>
<dbReference type="EMBL" id="MPUH01000440">
    <property type="protein sequence ID" value="OMJ80072.1"/>
    <property type="molecule type" value="Genomic_DNA"/>
</dbReference>
<dbReference type="OrthoDB" id="317622at2759"/>
<evidence type="ECO:0000313" key="6">
    <source>
        <dbReference type="Proteomes" id="UP000187209"/>
    </source>
</evidence>
<evidence type="ECO:0000256" key="3">
    <source>
        <dbReference type="ARBA" id="ARBA00022723"/>
    </source>
</evidence>
<keyword evidence="2" id="KW-0349">Heme</keyword>
<dbReference type="GO" id="GO:0019825">
    <property type="term" value="F:oxygen binding"/>
    <property type="evidence" value="ECO:0007669"/>
    <property type="project" value="InterPro"/>
</dbReference>
<dbReference type="Pfam" id="PF01152">
    <property type="entry name" value="Bac_globin"/>
    <property type="match status" value="1"/>
</dbReference>
<evidence type="ECO:0000313" key="5">
    <source>
        <dbReference type="EMBL" id="OMJ80072.1"/>
    </source>
</evidence>
<dbReference type="CDD" id="cd00454">
    <property type="entry name" value="TrHb1_N"/>
    <property type="match status" value="1"/>
</dbReference>
<name>A0A1R2BTD0_9CILI</name>
<gene>
    <name evidence="5" type="ORF">SteCoe_19762</name>
</gene>
<dbReference type="InterPro" id="IPR009050">
    <property type="entry name" value="Globin-like_sf"/>
</dbReference>
<keyword evidence="6" id="KW-1185">Reference proteome</keyword>
<comment type="caution">
    <text evidence="5">The sequence shown here is derived from an EMBL/GenBank/DDBJ whole genome shotgun (WGS) entry which is preliminary data.</text>
</comment>
<dbReference type="Gene3D" id="1.10.490.10">
    <property type="entry name" value="Globins"/>
    <property type="match status" value="1"/>
</dbReference>
<dbReference type="AlphaFoldDB" id="A0A1R2BTD0"/>
<dbReference type="SUPFAM" id="SSF46458">
    <property type="entry name" value="Globin-like"/>
    <property type="match status" value="1"/>
</dbReference>
<protein>
    <recommendedName>
        <fullName evidence="7">Globin family profile domain-containing protein</fullName>
    </recommendedName>
</protein>
<dbReference type="InterPro" id="IPR001486">
    <property type="entry name" value="Hemoglobin_trunc"/>
</dbReference>
<sequence length="119" mass="13478">MDSIYDRYGGQPFWERILDVFYTKNLAEPTLQGFFIGKDVERAKAMNRSLLAAALRPEGEHFPVSIKRTHRNMDISDAQFGKFAENLISTLGENNVTKPDIAEIVEVIQSFKDDVVRAG</sequence>
<keyword evidence="1" id="KW-0813">Transport</keyword>
<dbReference type="GO" id="GO:0046872">
    <property type="term" value="F:metal ion binding"/>
    <property type="evidence" value="ECO:0007669"/>
    <property type="project" value="UniProtKB-KW"/>
</dbReference>
<keyword evidence="3" id="KW-0479">Metal-binding</keyword>
<dbReference type="InterPro" id="IPR012292">
    <property type="entry name" value="Globin/Proto"/>
</dbReference>
<accession>A0A1R2BTD0</accession>
<dbReference type="GO" id="GO:0020037">
    <property type="term" value="F:heme binding"/>
    <property type="evidence" value="ECO:0007669"/>
    <property type="project" value="InterPro"/>
</dbReference>
<evidence type="ECO:0000256" key="1">
    <source>
        <dbReference type="ARBA" id="ARBA00022448"/>
    </source>
</evidence>
<dbReference type="Proteomes" id="UP000187209">
    <property type="component" value="Unassembled WGS sequence"/>
</dbReference>
<evidence type="ECO:0000256" key="4">
    <source>
        <dbReference type="ARBA" id="ARBA00023004"/>
    </source>
</evidence>
<reference evidence="5 6" key="1">
    <citation type="submission" date="2016-11" db="EMBL/GenBank/DDBJ databases">
        <title>The macronuclear genome of Stentor coeruleus: a giant cell with tiny introns.</title>
        <authorList>
            <person name="Slabodnick M."/>
            <person name="Ruby J.G."/>
            <person name="Reiff S.B."/>
            <person name="Swart E.C."/>
            <person name="Gosai S."/>
            <person name="Prabakaran S."/>
            <person name="Witkowska E."/>
            <person name="Larue G.E."/>
            <person name="Fisher S."/>
            <person name="Freeman R.M."/>
            <person name="Gunawardena J."/>
            <person name="Chu W."/>
            <person name="Stover N.A."/>
            <person name="Gregory B.D."/>
            <person name="Nowacki M."/>
            <person name="Derisi J."/>
            <person name="Roy S.W."/>
            <person name="Marshall W.F."/>
            <person name="Sood P."/>
        </authorList>
    </citation>
    <scope>NUCLEOTIDE SEQUENCE [LARGE SCALE GENOMIC DNA]</scope>
    <source>
        <strain evidence="5">WM001</strain>
    </source>
</reference>